<dbReference type="InterPro" id="IPR007422">
    <property type="entry name" value="Peptidase_Prp"/>
</dbReference>
<evidence type="ECO:0000313" key="7">
    <source>
        <dbReference type="EMBL" id="CDL92592.1"/>
    </source>
</evidence>
<evidence type="ECO:0000256" key="1">
    <source>
        <dbReference type="ARBA" id="ARBA00022517"/>
    </source>
</evidence>
<dbReference type="Proteomes" id="UP000019482">
    <property type="component" value="Unassembled WGS sequence"/>
</dbReference>
<sequence length="108" mass="12174">MIKVEFEKRSFKLISVKLKGHADSVDDGYDLVCCAVSVLSQSILIGLTEVLKFNVKYSIDDGFLSFSLKGMSALHIEKCQVLMETMLLGLKKIEFNYDKYISISVKEV</sequence>
<dbReference type="NCBIfam" id="NF011127">
    <property type="entry name" value="PRK14553.1-7"/>
    <property type="match status" value="1"/>
</dbReference>
<evidence type="ECO:0000256" key="6">
    <source>
        <dbReference type="ARBA" id="ARBA00044538"/>
    </source>
</evidence>
<gene>
    <name evidence="7" type="ORF">CTDIVETGP_2662</name>
</gene>
<evidence type="ECO:0000313" key="8">
    <source>
        <dbReference type="Proteomes" id="UP000019482"/>
    </source>
</evidence>
<dbReference type="GO" id="GO:0008234">
    <property type="term" value="F:cysteine-type peptidase activity"/>
    <property type="evidence" value="ECO:0007669"/>
    <property type="project" value="UniProtKB-KW"/>
</dbReference>
<keyword evidence="4" id="KW-0788">Thiol protease</keyword>
<dbReference type="Pfam" id="PF04327">
    <property type="entry name" value="Peptidase_Prp"/>
    <property type="match status" value="1"/>
</dbReference>
<proteinExistence type="inferred from homology"/>
<reference evidence="7 8" key="1">
    <citation type="journal article" date="2015" name="Genome Announc.">
        <title>Draft Genome Sequence of Clostridium tyrobutyricum Strain DIVETGP, Isolated from Cow's Milk for Grana Padano Production.</title>
        <authorList>
            <person name="Soggiu A."/>
            <person name="Piras C."/>
            <person name="Gaiarsa S."/>
            <person name="Sassera D."/>
            <person name="Roncada P."/>
            <person name="Bendixen E."/>
            <person name="Brasca M."/>
            <person name="Bonizzi L."/>
        </authorList>
    </citation>
    <scope>NUCLEOTIDE SEQUENCE [LARGE SCALE GENOMIC DNA]</scope>
    <source>
        <strain evidence="7 8">DIVETGP</strain>
    </source>
</reference>
<evidence type="ECO:0000256" key="4">
    <source>
        <dbReference type="ARBA" id="ARBA00022807"/>
    </source>
</evidence>
<dbReference type="GO" id="GO:0005840">
    <property type="term" value="C:ribosome"/>
    <property type="evidence" value="ECO:0007669"/>
    <property type="project" value="UniProtKB-KW"/>
</dbReference>
<dbReference type="RefSeq" id="WP_017894832.1">
    <property type="nucleotide sequence ID" value="NZ_CBXI010000043.1"/>
</dbReference>
<dbReference type="InterPro" id="IPR036764">
    <property type="entry name" value="Peptidase_Prp_sf"/>
</dbReference>
<name>W6NL71_CLOTY</name>
<dbReference type="CDD" id="cd16332">
    <property type="entry name" value="Prp-like"/>
    <property type="match status" value="1"/>
</dbReference>
<organism evidence="7 8">
    <name type="scientific">Clostridium tyrobutyricum DIVETGP</name>
    <dbReference type="NCBI Taxonomy" id="1408889"/>
    <lineage>
        <taxon>Bacteria</taxon>
        <taxon>Bacillati</taxon>
        <taxon>Bacillota</taxon>
        <taxon>Clostridia</taxon>
        <taxon>Eubacteriales</taxon>
        <taxon>Clostridiaceae</taxon>
        <taxon>Clostridium</taxon>
    </lineage>
</organism>
<accession>W6NL71</accession>
<dbReference type="EMBL" id="CBXI010000043">
    <property type="protein sequence ID" value="CDL92592.1"/>
    <property type="molecule type" value="Genomic_DNA"/>
</dbReference>
<keyword evidence="7" id="KW-0689">Ribosomal protein</keyword>
<keyword evidence="7" id="KW-0687">Ribonucleoprotein</keyword>
<dbReference type="SUPFAM" id="SSF118010">
    <property type="entry name" value="TM1457-like"/>
    <property type="match status" value="1"/>
</dbReference>
<dbReference type="GO" id="GO:0042254">
    <property type="term" value="P:ribosome biogenesis"/>
    <property type="evidence" value="ECO:0007669"/>
    <property type="project" value="UniProtKB-KW"/>
</dbReference>
<keyword evidence="2" id="KW-0645">Protease</keyword>
<dbReference type="AlphaFoldDB" id="W6NL71"/>
<protein>
    <recommendedName>
        <fullName evidence="6">Ribosomal processing cysteine protease Prp</fullName>
    </recommendedName>
</protein>
<evidence type="ECO:0000256" key="5">
    <source>
        <dbReference type="ARBA" id="ARBA00044503"/>
    </source>
</evidence>
<evidence type="ECO:0000256" key="2">
    <source>
        <dbReference type="ARBA" id="ARBA00022670"/>
    </source>
</evidence>
<dbReference type="OrthoDB" id="48998at2"/>
<dbReference type="PANTHER" id="PTHR39178">
    <property type="entry name" value="HYPOTHETICAL RIBOSOME-ASSOCIATED PROTEIN"/>
    <property type="match status" value="1"/>
</dbReference>
<dbReference type="GeneID" id="29418367"/>
<keyword evidence="1" id="KW-0690">Ribosome biogenesis</keyword>
<dbReference type="Gene3D" id="3.30.70.1490">
    <property type="entry name" value="Cysteine protease Prp"/>
    <property type="match status" value="1"/>
</dbReference>
<keyword evidence="3" id="KW-0378">Hydrolase</keyword>
<evidence type="ECO:0000256" key="3">
    <source>
        <dbReference type="ARBA" id="ARBA00022801"/>
    </source>
</evidence>
<dbReference type="GO" id="GO:0006508">
    <property type="term" value="P:proteolysis"/>
    <property type="evidence" value="ECO:0007669"/>
    <property type="project" value="UniProtKB-KW"/>
</dbReference>
<comment type="similarity">
    <text evidence="5">Belongs to the Prp family.</text>
</comment>
<keyword evidence="8" id="KW-1185">Reference proteome</keyword>
<dbReference type="PANTHER" id="PTHR39178:SF1">
    <property type="entry name" value="RIBOSOMAL-PROCESSING CYSTEINE PROTEASE PRP"/>
    <property type="match status" value="1"/>
</dbReference>
<comment type="caution">
    <text evidence="7">The sequence shown here is derived from an EMBL/GenBank/DDBJ whole genome shotgun (WGS) entry which is preliminary data.</text>
</comment>